<organism evidence="1 2">
    <name type="scientific">Funneliformis caledonium</name>
    <dbReference type="NCBI Taxonomy" id="1117310"/>
    <lineage>
        <taxon>Eukaryota</taxon>
        <taxon>Fungi</taxon>
        <taxon>Fungi incertae sedis</taxon>
        <taxon>Mucoromycota</taxon>
        <taxon>Glomeromycotina</taxon>
        <taxon>Glomeromycetes</taxon>
        <taxon>Glomerales</taxon>
        <taxon>Glomeraceae</taxon>
        <taxon>Funneliformis</taxon>
    </lineage>
</organism>
<name>A0A9N8ZNN8_9GLOM</name>
<proteinExistence type="predicted"/>
<comment type="caution">
    <text evidence="1">The sequence shown here is derived from an EMBL/GenBank/DDBJ whole genome shotgun (WGS) entry which is preliminary data.</text>
</comment>
<accession>A0A9N8ZNN8</accession>
<gene>
    <name evidence="1" type="ORF">FCALED_LOCUS3752</name>
</gene>
<reference evidence="1" key="1">
    <citation type="submission" date="2021-06" db="EMBL/GenBank/DDBJ databases">
        <authorList>
            <person name="Kallberg Y."/>
            <person name="Tangrot J."/>
            <person name="Rosling A."/>
        </authorList>
    </citation>
    <scope>NUCLEOTIDE SEQUENCE</scope>
    <source>
        <strain evidence="1">UK204</strain>
    </source>
</reference>
<sequence>MILYDVFVQRILGLLPNENIIKLPYHRYDKSTPRCQTRPLLFDSTPTDDTLSSNVIQKVRNTNTHNVLEFWSVYTLGHRAYSFKKKFVRQYDAINRLHNLLAEGRNTFYLPSLSNINGKKMKSSI</sequence>
<dbReference type="EMBL" id="CAJVPQ010000678">
    <property type="protein sequence ID" value="CAG8501977.1"/>
    <property type="molecule type" value="Genomic_DNA"/>
</dbReference>
<evidence type="ECO:0000313" key="1">
    <source>
        <dbReference type="EMBL" id="CAG8501977.1"/>
    </source>
</evidence>
<evidence type="ECO:0000313" key="2">
    <source>
        <dbReference type="Proteomes" id="UP000789570"/>
    </source>
</evidence>
<dbReference type="AlphaFoldDB" id="A0A9N8ZNN8"/>
<keyword evidence="2" id="KW-1185">Reference proteome</keyword>
<dbReference type="Proteomes" id="UP000789570">
    <property type="component" value="Unassembled WGS sequence"/>
</dbReference>
<protein>
    <submittedName>
        <fullName evidence="1">7391_t:CDS:1</fullName>
    </submittedName>
</protein>